<keyword evidence="2" id="KW-1185">Reference proteome</keyword>
<sequence>MDEYRVRAAGTIDFNDNRSVETEPWLNWDPAGSLVCDVLRQLNVLHQAASCFTRYDVRDIAIHVDLRNESLVCDVLRQLNVLHQAASCFSRYDIRDIAIHVYLCNVRLPKIRGQPTTGFTLFGAHLPEGGSERRNSGGPSCSCQFVPPVAPKRYISGSLKTLIATTVCLLLCCLRCCARFGQFGRNIGDLFRSSTTMVDAPELLSHLDCDSAQCSTGLCTTGQTTDKQLAPFLKFSGNGSFRYRPLSFDHSQYNVLPNKATTICNVLLIRLLKIHRQPTTGFALPLGAHNAQSPSFRPPHALLETILHKIREYTPICKLTWFFRETHPELR</sequence>
<dbReference type="GeneID" id="20329339"/>
<dbReference type="EMBL" id="KL596997">
    <property type="protein sequence ID" value="KER21059.1"/>
    <property type="molecule type" value="Genomic_DNA"/>
</dbReference>
<evidence type="ECO:0000313" key="2">
    <source>
        <dbReference type="Proteomes" id="UP000054324"/>
    </source>
</evidence>
<dbReference type="CTD" id="20329339"/>
<dbReference type="RefSeq" id="XP_009175187.1">
    <property type="nucleotide sequence ID" value="XM_009176923.1"/>
</dbReference>
<reference evidence="1 2" key="1">
    <citation type="submission" date="2013-11" db="EMBL/GenBank/DDBJ databases">
        <title>Opisthorchis viverrini - life in the bile duct.</title>
        <authorList>
            <person name="Young N.D."/>
            <person name="Nagarajan N."/>
            <person name="Lin S.J."/>
            <person name="Korhonen P.K."/>
            <person name="Jex A.R."/>
            <person name="Hall R.S."/>
            <person name="Safavi-Hemami H."/>
            <person name="Kaewkong W."/>
            <person name="Bertrand D."/>
            <person name="Gao S."/>
            <person name="Seet Q."/>
            <person name="Wongkham S."/>
            <person name="Teh B.T."/>
            <person name="Wongkham C."/>
            <person name="Intapan P.M."/>
            <person name="Maleewong W."/>
            <person name="Yang X."/>
            <person name="Hu M."/>
            <person name="Wang Z."/>
            <person name="Hofmann A."/>
            <person name="Sternberg P.W."/>
            <person name="Tan P."/>
            <person name="Wang J."/>
            <person name="Gasser R.B."/>
        </authorList>
    </citation>
    <scope>NUCLEOTIDE SEQUENCE [LARGE SCALE GENOMIC DNA]</scope>
</reference>
<accession>A0A075A0X2</accession>
<gene>
    <name evidence="1" type="ORF">T265_15174</name>
</gene>
<dbReference type="OrthoDB" id="534666at2759"/>
<proteinExistence type="predicted"/>
<dbReference type="Proteomes" id="UP000054324">
    <property type="component" value="Unassembled WGS sequence"/>
</dbReference>
<evidence type="ECO:0000313" key="1">
    <source>
        <dbReference type="EMBL" id="KER21059.1"/>
    </source>
</evidence>
<dbReference type="AlphaFoldDB" id="A0A075A0X2"/>
<dbReference type="KEGG" id="ovi:T265_15174"/>
<organism evidence="1 2">
    <name type="scientific">Opisthorchis viverrini</name>
    <name type="common">Southeast Asian liver fluke</name>
    <dbReference type="NCBI Taxonomy" id="6198"/>
    <lineage>
        <taxon>Eukaryota</taxon>
        <taxon>Metazoa</taxon>
        <taxon>Spiralia</taxon>
        <taxon>Lophotrochozoa</taxon>
        <taxon>Platyhelminthes</taxon>
        <taxon>Trematoda</taxon>
        <taxon>Digenea</taxon>
        <taxon>Opisthorchiida</taxon>
        <taxon>Opisthorchiata</taxon>
        <taxon>Opisthorchiidae</taxon>
        <taxon>Opisthorchis</taxon>
    </lineage>
</organism>
<name>A0A075A0X2_OPIVI</name>
<protein>
    <submittedName>
        <fullName evidence="1">Uncharacterized protein</fullName>
    </submittedName>
</protein>